<keyword evidence="6" id="KW-1185">Reference proteome</keyword>
<organism evidence="5 6">
    <name type="scientific">Vreelandella malpeensis</name>
    <dbReference type="NCBI Taxonomy" id="1172368"/>
    <lineage>
        <taxon>Bacteria</taxon>
        <taxon>Pseudomonadati</taxon>
        <taxon>Pseudomonadota</taxon>
        <taxon>Gammaproteobacteria</taxon>
        <taxon>Oceanospirillales</taxon>
        <taxon>Halomonadaceae</taxon>
        <taxon>Vreelandella</taxon>
    </lineage>
</organism>
<dbReference type="Pfam" id="PF00990">
    <property type="entry name" value="GGDEF"/>
    <property type="match status" value="1"/>
</dbReference>
<accession>A0ABS8DPZ8</accession>
<dbReference type="CDD" id="cd01949">
    <property type="entry name" value="GGDEF"/>
    <property type="match status" value="1"/>
</dbReference>
<dbReference type="Proteomes" id="UP001319882">
    <property type="component" value="Unassembled WGS sequence"/>
</dbReference>
<dbReference type="SMART" id="SM00267">
    <property type="entry name" value="GGDEF"/>
    <property type="match status" value="1"/>
</dbReference>
<keyword evidence="3" id="KW-0812">Transmembrane</keyword>
<evidence type="ECO:0000256" key="3">
    <source>
        <dbReference type="SAM" id="Phobius"/>
    </source>
</evidence>
<dbReference type="EC" id="2.7.7.65" evidence="1"/>
<dbReference type="InterPro" id="IPR000160">
    <property type="entry name" value="GGDEF_dom"/>
</dbReference>
<evidence type="ECO:0000313" key="6">
    <source>
        <dbReference type="Proteomes" id="UP001319882"/>
    </source>
</evidence>
<reference evidence="5 6" key="1">
    <citation type="journal article" date="2021" name="Sci. Rep.">
        <title>Genome analysis of a halophilic bacterium Halomonas malpeensis YU-PRIM-29(T) reveals its exopolysaccharide and pigment producing capabilities.</title>
        <authorList>
            <person name="Athmika"/>
            <person name="Ghate S.D."/>
            <person name="Arun A.B."/>
            <person name="Rao S.S."/>
            <person name="Kumar S.T.A."/>
            <person name="Kandiyil M.K."/>
            <person name="Saptami K."/>
            <person name="Rekha P.D."/>
        </authorList>
    </citation>
    <scope>NUCLEOTIDE SEQUENCE [LARGE SCALE GENOMIC DNA]</scope>
    <source>
        <strain evidence="6">prim 29</strain>
    </source>
</reference>
<evidence type="ECO:0000313" key="5">
    <source>
        <dbReference type="EMBL" id="MCB8888103.1"/>
    </source>
</evidence>
<name>A0ABS8DPZ8_9GAMM</name>
<dbReference type="EMBL" id="WHVL01000001">
    <property type="protein sequence ID" value="MCB8888103.1"/>
    <property type="molecule type" value="Genomic_DNA"/>
</dbReference>
<dbReference type="Gene3D" id="3.30.70.270">
    <property type="match status" value="1"/>
</dbReference>
<feature type="transmembrane region" description="Helical" evidence="3">
    <location>
        <begin position="20"/>
        <end position="40"/>
    </location>
</feature>
<feature type="domain" description="GGDEF" evidence="4">
    <location>
        <begin position="283"/>
        <end position="420"/>
    </location>
</feature>
<evidence type="ECO:0000256" key="1">
    <source>
        <dbReference type="ARBA" id="ARBA00012528"/>
    </source>
</evidence>
<gene>
    <name evidence="5" type="ORF">GEV37_03055</name>
</gene>
<dbReference type="InterPro" id="IPR043128">
    <property type="entry name" value="Rev_trsase/Diguanyl_cyclase"/>
</dbReference>
<dbReference type="InterPro" id="IPR050469">
    <property type="entry name" value="Diguanylate_Cyclase"/>
</dbReference>
<comment type="caution">
    <text evidence="5">The sequence shown here is derived from an EMBL/GenBank/DDBJ whole genome shotgun (WGS) entry which is preliminary data.</text>
</comment>
<keyword evidence="3" id="KW-1133">Transmembrane helix</keyword>
<evidence type="ECO:0000259" key="4">
    <source>
        <dbReference type="PROSITE" id="PS50887"/>
    </source>
</evidence>
<proteinExistence type="predicted"/>
<sequence>MSSRLPRGALIKGRLTLKQALLTLLIATLISLVAGSLELLSHAKSMRASIEQRTQQQLAIINGAAAEAAFQLNPQLAEQIALGLFNDDDIAFVAIQDDFGRTLATFESPTPPPSWLAEALFGDILDYRTPLRYHLDDTLPTSRVGDIQLTLDQRYLTAQFLARGYSVVGVSIVEAFLLSSLFIAFFHVYITRPLLKVHAAISQTDPAHPARWPKPTLRGHRDDELGHLVESVDHLLHEFQRGLEQRDHLHRLSRHDGLTGIANRRYFDTFLAHQWEQAAATHAPIAVIFIDIDSFKAFNDHYGHTLGDDTLKRVAKALDRCIDSQSDLLARYGGEEFVCVLPGKDIHGALSRANHMRQAVMALAIPHARGAADSVLTISMGVASVRPTPGESPDRLLNEADARLYEAKNRGRNRIEAFISV</sequence>
<dbReference type="RefSeq" id="WP_227388701.1">
    <property type="nucleotide sequence ID" value="NZ_JBHSCJ010000003.1"/>
</dbReference>
<dbReference type="InterPro" id="IPR029787">
    <property type="entry name" value="Nucleotide_cyclase"/>
</dbReference>
<dbReference type="PANTHER" id="PTHR45138">
    <property type="entry name" value="REGULATORY COMPONENTS OF SENSORY TRANSDUCTION SYSTEM"/>
    <property type="match status" value="1"/>
</dbReference>
<dbReference type="SUPFAM" id="SSF55073">
    <property type="entry name" value="Nucleotide cyclase"/>
    <property type="match status" value="1"/>
</dbReference>
<keyword evidence="3" id="KW-0472">Membrane</keyword>
<dbReference type="PANTHER" id="PTHR45138:SF9">
    <property type="entry name" value="DIGUANYLATE CYCLASE DGCM-RELATED"/>
    <property type="match status" value="1"/>
</dbReference>
<feature type="transmembrane region" description="Helical" evidence="3">
    <location>
        <begin position="164"/>
        <end position="190"/>
    </location>
</feature>
<dbReference type="PROSITE" id="PS50887">
    <property type="entry name" value="GGDEF"/>
    <property type="match status" value="1"/>
</dbReference>
<evidence type="ECO:0000256" key="2">
    <source>
        <dbReference type="ARBA" id="ARBA00034247"/>
    </source>
</evidence>
<dbReference type="NCBIfam" id="TIGR00254">
    <property type="entry name" value="GGDEF"/>
    <property type="match status" value="1"/>
</dbReference>
<protein>
    <recommendedName>
        <fullName evidence="1">diguanylate cyclase</fullName>
        <ecNumber evidence="1">2.7.7.65</ecNumber>
    </recommendedName>
</protein>
<comment type="catalytic activity">
    <reaction evidence="2">
        <text>2 GTP = 3',3'-c-di-GMP + 2 diphosphate</text>
        <dbReference type="Rhea" id="RHEA:24898"/>
        <dbReference type="ChEBI" id="CHEBI:33019"/>
        <dbReference type="ChEBI" id="CHEBI:37565"/>
        <dbReference type="ChEBI" id="CHEBI:58805"/>
        <dbReference type="EC" id="2.7.7.65"/>
    </reaction>
</comment>